<dbReference type="EMBL" id="JAVXUO010002178">
    <property type="protein sequence ID" value="KAK2975550.1"/>
    <property type="molecule type" value="Genomic_DNA"/>
</dbReference>
<evidence type="ECO:0000256" key="1">
    <source>
        <dbReference type="SAM" id="MobiDB-lite"/>
    </source>
</evidence>
<feature type="region of interest" description="Disordered" evidence="1">
    <location>
        <begin position="376"/>
        <end position="436"/>
    </location>
</feature>
<gene>
    <name evidence="4" type="ORF">RJ640_011549</name>
</gene>
<dbReference type="PANTHER" id="PTHR42648:SF22">
    <property type="entry name" value="REVERSE TRANSCRIPTASE TY1_COPIA-TYPE DOMAIN-CONTAINING PROTEIN"/>
    <property type="match status" value="1"/>
</dbReference>
<organism evidence="4 5">
    <name type="scientific">Escallonia rubra</name>
    <dbReference type="NCBI Taxonomy" id="112253"/>
    <lineage>
        <taxon>Eukaryota</taxon>
        <taxon>Viridiplantae</taxon>
        <taxon>Streptophyta</taxon>
        <taxon>Embryophyta</taxon>
        <taxon>Tracheophyta</taxon>
        <taxon>Spermatophyta</taxon>
        <taxon>Magnoliopsida</taxon>
        <taxon>eudicotyledons</taxon>
        <taxon>Gunneridae</taxon>
        <taxon>Pentapetalae</taxon>
        <taxon>asterids</taxon>
        <taxon>campanulids</taxon>
        <taxon>Escalloniales</taxon>
        <taxon>Escalloniaceae</taxon>
        <taxon>Escallonia</taxon>
    </lineage>
</organism>
<dbReference type="AlphaFoldDB" id="A0AA88RJD4"/>
<proteinExistence type="predicted"/>
<feature type="domain" description="Retroviral polymerase SH3-like" evidence="3">
    <location>
        <begin position="274"/>
        <end position="333"/>
    </location>
</feature>
<evidence type="ECO:0000313" key="5">
    <source>
        <dbReference type="Proteomes" id="UP001187471"/>
    </source>
</evidence>
<dbReference type="Pfam" id="PF25597">
    <property type="entry name" value="SH3_retrovirus"/>
    <property type="match status" value="1"/>
</dbReference>
<keyword evidence="5" id="KW-1185">Reference proteome</keyword>
<evidence type="ECO:0000313" key="4">
    <source>
        <dbReference type="EMBL" id="KAK2975550.1"/>
    </source>
</evidence>
<dbReference type="Pfam" id="PF13976">
    <property type="entry name" value="gag_pre-integrs"/>
    <property type="match status" value="1"/>
</dbReference>
<sequence>MTAIVERYQEENLTLVDLTSRMTQVLNQSQTQSHESGAQIGIKLGTLVSDCRDVYLRQRQAGIYNGDILQPQVTDQNFRKLRTKNAVVKGWLINSMDPSLISNFIRFLTTIEEDKVYTFLDGLDDHLDKIRGDVLQIKPFPKDILTKEIIGRGTKKEGLYYMDDFSLGRANNVNHTGAKEQQIWLWHRRLKHPSFGKMVLQSERTDIFLKTARALLTATHVPQRYWTDAVVTTTYLLNRMPSRILAFKTPLQVLAQHMSLPSVLMLPPRIFGFVAYVHLHKNQRTKLDPCAVRCIFLGYTTHQKGYRCYDPTTRILYTTMDVTFLESETLFPKQATHSSLQEEIQSKEQNWKKWPGFEDVSVMGNNEAYEAPITEGQPKEPMTVSMEKRKETEEVETRSELSNPDPLVPYDQAPENTPEVRSLNSSPMNIIDGSIG</sequence>
<name>A0AA88RJD4_9ASTE</name>
<dbReference type="InterPro" id="IPR039537">
    <property type="entry name" value="Retrotran_Ty1/copia-like"/>
</dbReference>
<comment type="caution">
    <text evidence="4">The sequence shown here is derived from an EMBL/GenBank/DDBJ whole genome shotgun (WGS) entry which is preliminary data.</text>
</comment>
<protein>
    <recommendedName>
        <fullName evidence="6">GAG-pre-integrase domain-containing protein</fullName>
    </recommendedName>
</protein>
<dbReference type="InterPro" id="IPR025724">
    <property type="entry name" value="GAG-pre-integrase_dom"/>
</dbReference>
<reference evidence="4" key="1">
    <citation type="submission" date="2022-12" db="EMBL/GenBank/DDBJ databases">
        <title>Draft genome assemblies for two species of Escallonia (Escalloniales).</title>
        <authorList>
            <person name="Chanderbali A."/>
            <person name="Dervinis C."/>
            <person name="Anghel I."/>
            <person name="Soltis D."/>
            <person name="Soltis P."/>
            <person name="Zapata F."/>
        </authorList>
    </citation>
    <scope>NUCLEOTIDE SEQUENCE</scope>
    <source>
        <strain evidence="4">UCBG92.1500</strain>
        <tissue evidence="4">Leaf</tissue>
    </source>
</reference>
<dbReference type="PANTHER" id="PTHR42648">
    <property type="entry name" value="TRANSPOSASE, PUTATIVE-RELATED"/>
    <property type="match status" value="1"/>
</dbReference>
<feature type="domain" description="GAG-pre-integrase" evidence="2">
    <location>
        <begin position="158"/>
        <end position="198"/>
    </location>
</feature>
<accession>A0AA88RJD4</accession>
<feature type="compositionally biased region" description="Basic and acidic residues" evidence="1">
    <location>
        <begin position="386"/>
        <end position="399"/>
    </location>
</feature>
<dbReference type="InterPro" id="IPR057670">
    <property type="entry name" value="SH3_retrovirus"/>
</dbReference>
<evidence type="ECO:0008006" key="6">
    <source>
        <dbReference type="Google" id="ProtNLM"/>
    </source>
</evidence>
<dbReference type="Proteomes" id="UP001187471">
    <property type="component" value="Unassembled WGS sequence"/>
</dbReference>
<evidence type="ECO:0000259" key="2">
    <source>
        <dbReference type="Pfam" id="PF13976"/>
    </source>
</evidence>
<evidence type="ECO:0000259" key="3">
    <source>
        <dbReference type="Pfam" id="PF25597"/>
    </source>
</evidence>